<keyword evidence="1" id="KW-0732">Signal</keyword>
<sequence length="142" mass="14785">MTFAKTPFKRIAIGLLLSAGLLTACGGGDGDGGRFSGNYTLTLQKFSDTCLTGLPYQLQFTPTVRQDGRKISVKLSDIDLHGEVDADDAGFTTTYSDGSGGTAALVYQVTENPNQFSAGFAIAATAGRLSCVVSYGGLAERV</sequence>
<reference evidence="3" key="1">
    <citation type="journal article" date="2019" name="Int. J. Syst. Evol. Microbiol.">
        <title>The Global Catalogue of Microorganisms (GCM) 10K type strain sequencing project: providing services to taxonomists for standard genome sequencing and annotation.</title>
        <authorList>
            <consortium name="The Broad Institute Genomics Platform"/>
            <consortium name="The Broad Institute Genome Sequencing Center for Infectious Disease"/>
            <person name="Wu L."/>
            <person name="Ma J."/>
        </authorList>
    </citation>
    <scope>NUCLEOTIDE SEQUENCE [LARGE SCALE GENOMIC DNA]</scope>
    <source>
        <strain evidence="3">NBRC 109341</strain>
    </source>
</reference>
<dbReference type="Proteomes" id="UP001156903">
    <property type="component" value="Unassembled WGS sequence"/>
</dbReference>
<name>A0ABQ6C483_9BURK</name>
<feature type="signal peptide" evidence="1">
    <location>
        <begin position="1"/>
        <end position="24"/>
    </location>
</feature>
<evidence type="ECO:0000313" key="3">
    <source>
        <dbReference type="Proteomes" id="UP001156903"/>
    </source>
</evidence>
<evidence type="ECO:0000256" key="1">
    <source>
        <dbReference type="SAM" id="SignalP"/>
    </source>
</evidence>
<evidence type="ECO:0000313" key="2">
    <source>
        <dbReference type="EMBL" id="GLS14750.1"/>
    </source>
</evidence>
<proteinExistence type="predicted"/>
<organism evidence="2 3">
    <name type="scientific">Hydrogenophaga electricum</name>
    <dbReference type="NCBI Taxonomy" id="1230953"/>
    <lineage>
        <taxon>Bacteria</taxon>
        <taxon>Pseudomonadati</taxon>
        <taxon>Pseudomonadota</taxon>
        <taxon>Betaproteobacteria</taxon>
        <taxon>Burkholderiales</taxon>
        <taxon>Comamonadaceae</taxon>
        <taxon>Hydrogenophaga</taxon>
    </lineage>
</organism>
<feature type="chain" id="PRO_5046889649" description="Lipoprotein" evidence="1">
    <location>
        <begin position="25"/>
        <end position="142"/>
    </location>
</feature>
<gene>
    <name evidence="2" type="ORF">GCM10007935_21820</name>
</gene>
<protein>
    <recommendedName>
        <fullName evidence="4">Lipoprotein</fullName>
    </recommendedName>
</protein>
<accession>A0ABQ6C483</accession>
<comment type="caution">
    <text evidence="2">The sequence shown here is derived from an EMBL/GenBank/DDBJ whole genome shotgun (WGS) entry which is preliminary data.</text>
</comment>
<evidence type="ECO:0008006" key="4">
    <source>
        <dbReference type="Google" id="ProtNLM"/>
    </source>
</evidence>
<keyword evidence="3" id="KW-1185">Reference proteome</keyword>
<dbReference type="EMBL" id="BSPB01000015">
    <property type="protein sequence ID" value="GLS14750.1"/>
    <property type="molecule type" value="Genomic_DNA"/>
</dbReference>
<dbReference type="RefSeq" id="WP_284307814.1">
    <property type="nucleotide sequence ID" value="NZ_BSPB01000015.1"/>
</dbReference>
<dbReference type="PROSITE" id="PS51257">
    <property type="entry name" value="PROKAR_LIPOPROTEIN"/>
    <property type="match status" value="1"/>
</dbReference>